<dbReference type="Pfam" id="PF22600">
    <property type="entry name" value="MTPAP-like_central"/>
    <property type="match status" value="1"/>
</dbReference>
<evidence type="ECO:0000256" key="7">
    <source>
        <dbReference type="ARBA" id="ARBA00022695"/>
    </source>
</evidence>
<dbReference type="EMBL" id="CAVLEF010000004">
    <property type="protein sequence ID" value="CAK1543298.1"/>
    <property type="molecule type" value="Genomic_DNA"/>
</dbReference>
<dbReference type="SMART" id="SM00360">
    <property type="entry name" value="RRM"/>
    <property type="match status" value="1"/>
</dbReference>
<comment type="similarity">
    <text evidence="2">Belongs to the KptA/TPT1 family.</text>
</comment>
<evidence type="ECO:0000256" key="16">
    <source>
        <dbReference type="PROSITE-ProRule" id="PRU00176"/>
    </source>
</evidence>
<dbReference type="Gene3D" id="3.30.70.330">
    <property type="match status" value="1"/>
</dbReference>
<dbReference type="PROSITE" id="PS50102">
    <property type="entry name" value="RRM"/>
    <property type="match status" value="1"/>
</dbReference>
<evidence type="ECO:0000256" key="6">
    <source>
        <dbReference type="ARBA" id="ARBA00022679"/>
    </source>
</evidence>
<dbReference type="GO" id="GO:0003723">
    <property type="term" value="F:RNA binding"/>
    <property type="evidence" value="ECO:0007669"/>
    <property type="project" value="UniProtKB-UniRule"/>
</dbReference>
<dbReference type="GO" id="GO:0006388">
    <property type="term" value="P:tRNA splicing, via endonucleolytic cleavage and ligation"/>
    <property type="evidence" value="ECO:0007669"/>
    <property type="project" value="TreeGrafter"/>
</dbReference>
<dbReference type="SUPFAM" id="SSF81631">
    <property type="entry name" value="PAP/OAS1 substrate-binding domain"/>
    <property type="match status" value="1"/>
</dbReference>
<keyword evidence="7" id="KW-0548">Nucleotidyltransferase</keyword>
<dbReference type="InterPro" id="IPR042081">
    <property type="entry name" value="RNA_2'-PTrans_C"/>
</dbReference>
<evidence type="ECO:0000256" key="8">
    <source>
        <dbReference type="ARBA" id="ARBA00022723"/>
    </source>
</evidence>
<keyword evidence="9" id="KW-0460">Magnesium</keyword>
<evidence type="ECO:0000256" key="4">
    <source>
        <dbReference type="ARBA" id="ARBA00012472"/>
    </source>
</evidence>
<dbReference type="Pfam" id="PF03828">
    <property type="entry name" value="PAP_assoc"/>
    <property type="match status" value="1"/>
</dbReference>
<proteinExistence type="inferred from homology"/>
<evidence type="ECO:0000256" key="9">
    <source>
        <dbReference type="ARBA" id="ARBA00022842"/>
    </source>
</evidence>
<reference evidence="18 19" key="1">
    <citation type="submission" date="2023-11" db="EMBL/GenBank/DDBJ databases">
        <authorList>
            <person name="Okamura Y."/>
        </authorList>
    </citation>
    <scope>NUCLEOTIDE SEQUENCE [LARGE SCALE GENOMIC DNA]</scope>
</reference>
<dbReference type="GO" id="GO:0050265">
    <property type="term" value="F:RNA uridylyltransferase activity"/>
    <property type="evidence" value="ECO:0007669"/>
    <property type="project" value="UniProtKB-EC"/>
</dbReference>
<evidence type="ECO:0000256" key="13">
    <source>
        <dbReference type="ARBA" id="ARBA00033036"/>
    </source>
</evidence>
<dbReference type="Gene3D" id="1.10.10.970">
    <property type="entry name" value="RNA 2'-phosphotransferase, Tpt1/KptA family, N-terminal domain"/>
    <property type="match status" value="1"/>
</dbReference>
<dbReference type="Proteomes" id="UP001497472">
    <property type="component" value="Unassembled WGS sequence"/>
</dbReference>
<accession>A0AAV1J367</accession>
<keyword evidence="10 16" id="KW-0694">RNA-binding</keyword>
<name>A0AAV1J367_9NEOP</name>
<comment type="caution">
    <text evidence="18">The sequence shown here is derived from an EMBL/GenBank/DDBJ whole genome shotgun (WGS) entry which is preliminary data.</text>
</comment>
<dbReference type="InterPro" id="IPR000504">
    <property type="entry name" value="RRM_dom"/>
</dbReference>
<evidence type="ECO:0000256" key="5">
    <source>
        <dbReference type="ARBA" id="ARBA00021679"/>
    </source>
</evidence>
<dbReference type="GO" id="GO:1990817">
    <property type="term" value="F:poly(A) RNA polymerase activity"/>
    <property type="evidence" value="ECO:0007669"/>
    <property type="project" value="UniProtKB-ARBA"/>
</dbReference>
<evidence type="ECO:0000256" key="1">
    <source>
        <dbReference type="ARBA" id="ARBA00003343"/>
    </source>
</evidence>
<feature type="domain" description="RRM" evidence="17">
    <location>
        <begin position="234"/>
        <end position="303"/>
    </location>
</feature>
<organism evidence="18 19">
    <name type="scientific">Leptosia nina</name>
    <dbReference type="NCBI Taxonomy" id="320188"/>
    <lineage>
        <taxon>Eukaryota</taxon>
        <taxon>Metazoa</taxon>
        <taxon>Ecdysozoa</taxon>
        <taxon>Arthropoda</taxon>
        <taxon>Hexapoda</taxon>
        <taxon>Insecta</taxon>
        <taxon>Pterygota</taxon>
        <taxon>Neoptera</taxon>
        <taxon>Endopterygota</taxon>
        <taxon>Lepidoptera</taxon>
        <taxon>Glossata</taxon>
        <taxon>Ditrysia</taxon>
        <taxon>Papilionoidea</taxon>
        <taxon>Pieridae</taxon>
        <taxon>Pierinae</taxon>
        <taxon>Leptosia</taxon>
    </lineage>
</organism>
<keyword evidence="6" id="KW-0808">Transferase</keyword>
<evidence type="ECO:0000259" key="17">
    <source>
        <dbReference type="PROSITE" id="PS50102"/>
    </source>
</evidence>
<dbReference type="Gene3D" id="3.30.460.10">
    <property type="entry name" value="Beta Polymerase, domain 2"/>
    <property type="match status" value="1"/>
</dbReference>
<evidence type="ECO:0000313" key="19">
    <source>
        <dbReference type="Proteomes" id="UP001497472"/>
    </source>
</evidence>
<evidence type="ECO:0000256" key="14">
    <source>
        <dbReference type="ARBA" id="ARBA00047949"/>
    </source>
</evidence>
<comment type="function">
    <text evidence="1">Catalyzes the last step of tRNA splicing, the transfer of the splice junction 2'-phosphate from ligated tRNA to NAD to produce ADP-ribose 1''-2'' cyclic phosphate.</text>
</comment>
<dbReference type="Pfam" id="PF00076">
    <property type="entry name" value="RRM_1"/>
    <property type="match status" value="1"/>
</dbReference>
<evidence type="ECO:0000313" key="18">
    <source>
        <dbReference type="EMBL" id="CAK1543298.1"/>
    </source>
</evidence>
<dbReference type="InterPro" id="IPR012677">
    <property type="entry name" value="Nucleotide-bd_a/b_plait_sf"/>
</dbReference>
<dbReference type="CDD" id="cd05402">
    <property type="entry name" value="NT_PAP_TUTase"/>
    <property type="match status" value="1"/>
</dbReference>
<dbReference type="AlphaFoldDB" id="A0AAV1J367"/>
<dbReference type="EC" id="2.7.7.52" evidence="4"/>
<dbReference type="SUPFAM" id="SSF81301">
    <property type="entry name" value="Nucleotidyltransferase"/>
    <property type="match status" value="1"/>
</dbReference>
<keyword evidence="19" id="KW-1185">Reference proteome</keyword>
<evidence type="ECO:0000256" key="2">
    <source>
        <dbReference type="ARBA" id="ARBA00009836"/>
    </source>
</evidence>
<dbReference type="InterPro" id="IPR042080">
    <property type="entry name" value="RNA_2'-PTrans_N"/>
</dbReference>
<dbReference type="Gene3D" id="1.10.1410.10">
    <property type="match status" value="1"/>
</dbReference>
<keyword evidence="11" id="KW-0520">NAD</keyword>
<gene>
    <name evidence="18" type="ORF">LNINA_LOCUS3120</name>
</gene>
<dbReference type="InterPro" id="IPR002058">
    <property type="entry name" value="PAP_assoc"/>
</dbReference>
<comment type="catalytic activity">
    <reaction evidence="15">
        <text>RNA(n) + UTP = RNA(n)-3'-uridine ribonucleotide + diphosphate</text>
        <dbReference type="Rhea" id="RHEA:14785"/>
        <dbReference type="Rhea" id="RHEA-COMP:14527"/>
        <dbReference type="Rhea" id="RHEA-COMP:17348"/>
        <dbReference type="ChEBI" id="CHEBI:33019"/>
        <dbReference type="ChEBI" id="CHEBI:46398"/>
        <dbReference type="ChEBI" id="CHEBI:140395"/>
        <dbReference type="ChEBI" id="CHEBI:173116"/>
        <dbReference type="EC" id="2.7.7.52"/>
    </reaction>
</comment>
<dbReference type="Pfam" id="PF01885">
    <property type="entry name" value="PTS_2-RNA"/>
    <property type="match status" value="1"/>
</dbReference>
<dbReference type="SUPFAM" id="SSF54928">
    <property type="entry name" value="RNA-binding domain, RBD"/>
    <property type="match status" value="1"/>
</dbReference>
<dbReference type="PANTHER" id="PTHR12684:SF2">
    <property type="entry name" value="TRNA 2'-PHOSPHOTRANSFERASE 1"/>
    <property type="match status" value="1"/>
</dbReference>
<evidence type="ECO:0000256" key="3">
    <source>
        <dbReference type="ARBA" id="ARBA00012007"/>
    </source>
</evidence>
<dbReference type="EC" id="2.7.1.160" evidence="3"/>
<comment type="catalytic activity">
    <reaction evidence="14">
        <text>2'-phospho-[ligated tRNA] + NAD(+) = mature tRNA + ADP-alpha-D-ribose 1'',2''-cyclic phosphate + nicotinamide</text>
        <dbReference type="Rhea" id="RHEA:23324"/>
        <dbReference type="Rhea" id="RHEA-COMP:11106"/>
        <dbReference type="Rhea" id="RHEA-COMP:11107"/>
        <dbReference type="ChEBI" id="CHEBI:17154"/>
        <dbReference type="ChEBI" id="CHEBI:57540"/>
        <dbReference type="ChEBI" id="CHEBI:76596"/>
        <dbReference type="ChEBI" id="CHEBI:82883"/>
        <dbReference type="ChEBI" id="CHEBI:85027"/>
        <dbReference type="EC" id="2.7.1.160"/>
    </reaction>
</comment>
<dbReference type="InterPro" id="IPR054708">
    <property type="entry name" value="MTPAP-like_central"/>
</dbReference>
<dbReference type="CDD" id="cd00590">
    <property type="entry name" value="RRM_SF"/>
    <property type="match status" value="1"/>
</dbReference>
<keyword evidence="8" id="KW-0479">Metal-binding</keyword>
<evidence type="ECO:0000256" key="10">
    <source>
        <dbReference type="ARBA" id="ARBA00022884"/>
    </source>
</evidence>
<dbReference type="SUPFAM" id="SSF56399">
    <property type="entry name" value="ADP-ribosylation"/>
    <property type="match status" value="1"/>
</dbReference>
<dbReference type="InterPro" id="IPR043519">
    <property type="entry name" value="NT_sf"/>
</dbReference>
<dbReference type="InterPro" id="IPR035979">
    <property type="entry name" value="RBD_domain_sf"/>
</dbReference>
<evidence type="ECO:0000256" key="11">
    <source>
        <dbReference type="ARBA" id="ARBA00023027"/>
    </source>
</evidence>
<dbReference type="Gene3D" id="3.20.170.30">
    <property type="match status" value="1"/>
</dbReference>
<dbReference type="InterPro" id="IPR002745">
    <property type="entry name" value="Ptrans_KptA/Tpt1"/>
</dbReference>
<protein>
    <recommendedName>
        <fullName evidence="5">Speckle targeted PIP5K1A-regulated poly(A) polymerase</fullName>
        <ecNumber evidence="3">2.7.1.160</ecNumber>
        <ecNumber evidence="4">2.7.7.52</ecNumber>
    </recommendedName>
    <alternativeName>
        <fullName evidence="12">RNA-binding motif protein 21</fullName>
    </alternativeName>
    <alternativeName>
        <fullName evidence="13">U6 snRNA-specific terminal uridylyltransferase 1</fullName>
    </alternativeName>
</protein>
<dbReference type="GO" id="GO:0000215">
    <property type="term" value="F:tRNA 2'-phosphotransferase activity"/>
    <property type="evidence" value="ECO:0007669"/>
    <property type="project" value="UniProtKB-EC"/>
</dbReference>
<sequence>MTIERNSQTLDIVQISKSLSWILRHGVQREGLEISDEGYVSLSTLLRHKKFRKYNFNDIKRVVDSNDKQRFKLRLNPSTSLWEIKANQGHSIKSVKNSELIPIIQDKYPLVIHGTYLRNWDNIKIQGLSHMSRNHIHFAKGLPNDPNIKSGIRRDAQVLIYINLKKALQGGIKFFESENGVILTEGDANGFLKPEYFLRAVKFENNIIVPHPNTTSKVRQDGPSKQINSSSADLKINVSGFPPYTRIDDLKNTFSSYGQVNVKIYKRQAVITFANKDDVEHALSQSNKLTLYGSFLTLKPHSTAPAHEKAKPHFARSKHEHKILEPQKIDLSGDVYKQLDNILDVIRLTQQEVINISMLYLDLETALQTYWPGCRAVPFGSITTGLGIKGSDADCFVEIPNAIGSPDFTYVFKAKRILQQYPDIFTDILTIPNANTPIVKFFHTPTGTNCDLSFKTLLGTRNSQLIAFLLHADPRLIPTAVLIKYWAKVHDLSGTGKMSNYALTMLFIFYLQQVSILPSVEWLQKNSSEWIVDHWNTGFLNEHSLLPKTENSMTIAEILGGFFKYYSDFNFDTLTICPLTGSTIPKKLFQDVESLPDLLNRYKENVKNDIVKPMNLKTAVCIQDPFELCHNVGCMIGNKLSKDIKAYLKFAAAAFKDEESPQDFLRTILLKAPPVPSKENMLYRSTIYSKELNEIVDEEWKNIVQSVISLIFEDICHAKLEKVVSDATQPTKKGGDKKAPIKKDEERYFFTLTKAVWKRKRFTKLYAHMRGTFLEKQIKITHEIINIDKEMHNLRIQLAIIPTKIKSVSVNIKYIDGNMTDFQEFGKMFNSMFKQWFLILMRPYLPKNNTNVAKDDSQEHNIINKDSKKTHLGNSENDLLLAVQNCSLSEGPD</sequence>
<dbReference type="GO" id="GO:0046872">
    <property type="term" value="F:metal ion binding"/>
    <property type="evidence" value="ECO:0007669"/>
    <property type="project" value="UniProtKB-KW"/>
</dbReference>
<dbReference type="PANTHER" id="PTHR12684">
    <property type="entry name" value="PUTATIVE PHOSPHOTRANSFERASE"/>
    <property type="match status" value="1"/>
</dbReference>
<evidence type="ECO:0000256" key="12">
    <source>
        <dbReference type="ARBA" id="ARBA00030790"/>
    </source>
</evidence>
<evidence type="ECO:0000256" key="15">
    <source>
        <dbReference type="ARBA" id="ARBA00049105"/>
    </source>
</evidence>